<keyword evidence="9" id="KW-0408">Iron</keyword>
<name>A0ABU6IHW8_9ACTN</name>
<keyword evidence="12" id="KW-0326">Glycosidase</keyword>
<dbReference type="EC" id="3.2.2.31" evidence="4"/>
<evidence type="ECO:0000256" key="5">
    <source>
        <dbReference type="ARBA" id="ARBA00022023"/>
    </source>
</evidence>
<dbReference type="InterPro" id="IPR023170">
    <property type="entry name" value="HhH_base_excis_C"/>
</dbReference>
<dbReference type="Gene3D" id="1.10.1670.10">
    <property type="entry name" value="Helix-hairpin-Helix base-excision DNA repair enzymes (C-terminal)"/>
    <property type="match status" value="1"/>
</dbReference>
<dbReference type="InterPro" id="IPR000445">
    <property type="entry name" value="HhH_motif"/>
</dbReference>
<keyword evidence="10" id="KW-0411">Iron-sulfur</keyword>
<evidence type="ECO:0000256" key="7">
    <source>
        <dbReference type="ARBA" id="ARBA00022763"/>
    </source>
</evidence>
<dbReference type="Pfam" id="PF00730">
    <property type="entry name" value="HhH-GPD"/>
    <property type="match status" value="1"/>
</dbReference>
<evidence type="ECO:0000256" key="6">
    <source>
        <dbReference type="ARBA" id="ARBA00022723"/>
    </source>
</evidence>
<comment type="similarity">
    <text evidence="3">Belongs to the Nth/MutY family.</text>
</comment>
<keyword evidence="7" id="KW-0227">DNA damage</keyword>
<dbReference type="InterPro" id="IPR011257">
    <property type="entry name" value="DNA_glycosylase"/>
</dbReference>
<organism evidence="14 15">
    <name type="scientific">Adlercreutzia wanghongyangiae</name>
    <dbReference type="NCBI Taxonomy" id="3111451"/>
    <lineage>
        <taxon>Bacteria</taxon>
        <taxon>Bacillati</taxon>
        <taxon>Actinomycetota</taxon>
        <taxon>Coriobacteriia</taxon>
        <taxon>Eggerthellales</taxon>
        <taxon>Eggerthellaceae</taxon>
        <taxon>Adlercreutzia</taxon>
    </lineage>
</organism>
<dbReference type="SMART" id="SM00478">
    <property type="entry name" value="ENDO3c"/>
    <property type="match status" value="1"/>
</dbReference>
<keyword evidence="6" id="KW-0479">Metal-binding</keyword>
<accession>A0ABU6IHW8</accession>
<protein>
    <recommendedName>
        <fullName evidence="5">Adenine DNA glycosylase</fullName>
        <ecNumber evidence="4">3.2.2.31</ecNumber>
    </recommendedName>
</protein>
<proteinExistence type="inferred from homology"/>
<evidence type="ECO:0000256" key="4">
    <source>
        <dbReference type="ARBA" id="ARBA00012045"/>
    </source>
</evidence>
<evidence type="ECO:0000256" key="3">
    <source>
        <dbReference type="ARBA" id="ARBA00008343"/>
    </source>
</evidence>
<dbReference type="Proteomes" id="UP001349994">
    <property type="component" value="Unassembled WGS sequence"/>
</dbReference>
<evidence type="ECO:0000256" key="10">
    <source>
        <dbReference type="ARBA" id="ARBA00023014"/>
    </source>
</evidence>
<dbReference type="CDD" id="cd00056">
    <property type="entry name" value="ENDO3c"/>
    <property type="match status" value="1"/>
</dbReference>
<dbReference type="RefSeq" id="WP_338210131.1">
    <property type="nucleotide sequence ID" value="NZ_JAYMFF010000010.1"/>
</dbReference>
<dbReference type="PANTHER" id="PTHR42944">
    <property type="entry name" value="ADENINE DNA GLYCOSYLASE"/>
    <property type="match status" value="1"/>
</dbReference>
<evidence type="ECO:0000259" key="13">
    <source>
        <dbReference type="SMART" id="SM00478"/>
    </source>
</evidence>
<evidence type="ECO:0000256" key="9">
    <source>
        <dbReference type="ARBA" id="ARBA00023004"/>
    </source>
</evidence>
<keyword evidence="15" id="KW-1185">Reference proteome</keyword>
<comment type="catalytic activity">
    <reaction evidence="1">
        <text>Hydrolyzes free adenine bases from 7,8-dihydro-8-oxoguanine:adenine mismatched double-stranded DNA, leaving an apurinic site.</text>
        <dbReference type="EC" id="3.2.2.31"/>
    </reaction>
</comment>
<reference evidence="14 15" key="1">
    <citation type="submission" date="2024-01" db="EMBL/GenBank/DDBJ databases">
        <title>novel species in genus Adlercreutzia.</title>
        <authorList>
            <person name="Liu X."/>
        </authorList>
    </citation>
    <scope>NUCLEOTIDE SEQUENCE [LARGE SCALE GENOMIC DNA]</scope>
    <source>
        <strain evidence="14 15">R7</strain>
    </source>
</reference>
<dbReference type="InterPro" id="IPR044298">
    <property type="entry name" value="MIG/MutY"/>
</dbReference>
<comment type="caution">
    <text evidence="14">The sequence shown here is derived from an EMBL/GenBank/DDBJ whole genome shotgun (WGS) entry which is preliminary data.</text>
</comment>
<evidence type="ECO:0000256" key="12">
    <source>
        <dbReference type="ARBA" id="ARBA00023295"/>
    </source>
</evidence>
<dbReference type="Pfam" id="PF00633">
    <property type="entry name" value="HHH"/>
    <property type="match status" value="1"/>
</dbReference>
<gene>
    <name evidence="14" type="ORF">VIN30_06270</name>
</gene>
<evidence type="ECO:0000256" key="8">
    <source>
        <dbReference type="ARBA" id="ARBA00022801"/>
    </source>
</evidence>
<evidence type="ECO:0000256" key="1">
    <source>
        <dbReference type="ARBA" id="ARBA00000843"/>
    </source>
</evidence>
<evidence type="ECO:0000256" key="11">
    <source>
        <dbReference type="ARBA" id="ARBA00023204"/>
    </source>
</evidence>
<dbReference type="SUPFAM" id="SSF48150">
    <property type="entry name" value="DNA-glycosylase"/>
    <property type="match status" value="1"/>
</dbReference>
<sequence length="293" mass="32367">MAKVVEPAWPAGIEPLDCFVHRMLQHARELYRDLPWRHIDDPYAVLVSEIMLQQTQVARVGRFWERFLDAFPTVDALAAAAVPDVLEQWQGLGYNRRALALKRTADQCAASGGQLPDTYQELLALPGIGPATAAGVMAFAHQVPGVYVETNVRAVFLHELFPDRDGVPDRELEPLVAAAAFHPAAAADPRRWYYGLLDYGAHLKATGVNPTRRSASYSRQSAFEGSRRQKRSWIVRRVLAAPEGVPATAVRSELNRAEVAASREGVDGDLFVSIVNDLVSEGFFRRDGDLLVP</sequence>
<dbReference type="Gene3D" id="1.10.340.30">
    <property type="entry name" value="Hypothetical protein, domain 2"/>
    <property type="match status" value="1"/>
</dbReference>
<evidence type="ECO:0000256" key="2">
    <source>
        <dbReference type="ARBA" id="ARBA00001966"/>
    </source>
</evidence>
<evidence type="ECO:0000313" key="15">
    <source>
        <dbReference type="Proteomes" id="UP001349994"/>
    </source>
</evidence>
<dbReference type="PROSITE" id="PS01155">
    <property type="entry name" value="ENDONUCLEASE_III_2"/>
    <property type="match status" value="1"/>
</dbReference>
<dbReference type="EMBL" id="JAYMFF010000010">
    <property type="protein sequence ID" value="MEC4176048.1"/>
    <property type="molecule type" value="Genomic_DNA"/>
</dbReference>
<keyword evidence="11" id="KW-0234">DNA repair</keyword>
<evidence type="ECO:0000313" key="14">
    <source>
        <dbReference type="EMBL" id="MEC4176048.1"/>
    </source>
</evidence>
<feature type="domain" description="HhH-GPD" evidence="13">
    <location>
        <begin position="51"/>
        <end position="202"/>
    </location>
</feature>
<dbReference type="InterPro" id="IPR003265">
    <property type="entry name" value="HhH-GPD_domain"/>
</dbReference>
<comment type="cofactor">
    <cofactor evidence="2">
        <name>[4Fe-4S] cluster</name>
        <dbReference type="ChEBI" id="CHEBI:49883"/>
    </cofactor>
</comment>
<dbReference type="InterPro" id="IPR004036">
    <property type="entry name" value="Endonuclease-III-like_CS2"/>
</dbReference>
<dbReference type="PANTHER" id="PTHR42944:SF1">
    <property type="entry name" value="ADENINE DNA GLYCOSYLASE"/>
    <property type="match status" value="1"/>
</dbReference>
<keyword evidence="8" id="KW-0378">Hydrolase</keyword>